<dbReference type="InterPro" id="IPR000845">
    <property type="entry name" value="Nucleoside_phosphorylase_d"/>
</dbReference>
<dbReference type="PANTHER" id="PTHR43691">
    <property type="entry name" value="URIDINE PHOSPHORYLASE"/>
    <property type="match status" value="1"/>
</dbReference>
<comment type="similarity">
    <text evidence="1 4">Belongs to the PNP/UDP phosphorylase family.</text>
</comment>
<evidence type="ECO:0000256" key="1">
    <source>
        <dbReference type="ARBA" id="ARBA00010456"/>
    </source>
</evidence>
<dbReference type="Pfam" id="PF01048">
    <property type="entry name" value="PNP_UDP_1"/>
    <property type="match status" value="1"/>
</dbReference>
<proteinExistence type="inferred from homology"/>
<feature type="non-terminal residue" evidence="6">
    <location>
        <position position="1"/>
    </location>
</feature>
<accession>A0A851LTR0</accession>
<dbReference type="InterPro" id="IPR010059">
    <property type="entry name" value="Uridine_phosphorylase_euk"/>
</dbReference>
<feature type="non-terminal residue" evidence="6">
    <location>
        <position position="257"/>
    </location>
</feature>
<keyword evidence="3 4" id="KW-0808">Transferase</keyword>
<dbReference type="InterPro" id="IPR035994">
    <property type="entry name" value="Nucleoside_phosphorylase_sf"/>
</dbReference>
<keyword evidence="2 4" id="KW-0328">Glycosyltransferase</keyword>
<dbReference type="Gene3D" id="3.40.50.1580">
    <property type="entry name" value="Nucleoside phosphorylase domain"/>
    <property type="match status" value="2"/>
</dbReference>
<dbReference type="PANTHER" id="PTHR43691:SF10">
    <property type="entry name" value="URIDINE PHOSPHORYLASE 1"/>
    <property type="match status" value="1"/>
</dbReference>
<dbReference type="OrthoDB" id="204058at2759"/>
<dbReference type="PROSITE" id="PS01232">
    <property type="entry name" value="PNP_UDP_1"/>
    <property type="match status" value="1"/>
</dbReference>
<dbReference type="GO" id="GO:0009166">
    <property type="term" value="P:nucleotide catabolic process"/>
    <property type="evidence" value="ECO:0007669"/>
    <property type="project" value="InterPro"/>
</dbReference>
<evidence type="ECO:0000256" key="4">
    <source>
        <dbReference type="RuleBase" id="RU361131"/>
    </source>
</evidence>
<dbReference type="EMBL" id="WBMX01006670">
    <property type="protein sequence ID" value="NXC20421.1"/>
    <property type="molecule type" value="Genomic_DNA"/>
</dbReference>
<evidence type="ECO:0000256" key="2">
    <source>
        <dbReference type="ARBA" id="ARBA00022676"/>
    </source>
</evidence>
<evidence type="ECO:0000313" key="7">
    <source>
        <dbReference type="Proteomes" id="UP000621168"/>
    </source>
</evidence>
<reference evidence="6" key="1">
    <citation type="submission" date="2019-09" db="EMBL/GenBank/DDBJ databases">
        <title>Bird 10,000 Genomes (B10K) Project - Family phase.</title>
        <authorList>
            <person name="Zhang G."/>
        </authorList>
    </citation>
    <scope>NUCLEOTIDE SEQUENCE</scope>
    <source>
        <strain evidence="6">B10K-CU-031-40</strain>
    </source>
</reference>
<dbReference type="SUPFAM" id="SSF53167">
    <property type="entry name" value="Purine and uridine phosphorylases"/>
    <property type="match status" value="1"/>
</dbReference>
<evidence type="ECO:0000313" key="6">
    <source>
        <dbReference type="EMBL" id="NXC20421.1"/>
    </source>
</evidence>
<sequence length="257" mass="28260">RENFIHLCNPHLEKMKEDILYHFALGTGTHDFPALFGDVKFVCVGGSPSRMKAFIAYIAEELGLGGPGCDYPNICAGTDRYAMYKVGPVLSVSHGMGIPSISIMLHELIKLLYHAKCSNITIIRIGTSGGIGLEPGSVVITRQSVDATFKPQFEQVVLGKTVIRSTNLDEQLAKELMQCSKEINQFNTVIGNTMCTLDFYEGKAGDRIIEISAVVCVTLLNRLEGDQISSSHDVLVEYQQRPQKLVGYFIKKSLGKV</sequence>
<comment type="function">
    <text evidence="4">Catalyzes the reversible phosphorylytic cleavage of uridine to uracil and ribose-1-phosphate which can then be utilized as carbon and energy sources or in the rescue of pyrimidine bases for nucleotide synthesis. Shows broad substrate specificity and can also accept deoxyuridine and other analogous compounds.</text>
</comment>
<dbReference type="GO" id="GO:0006218">
    <property type="term" value="P:uridine catabolic process"/>
    <property type="evidence" value="ECO:0007669"/>
    <property type="project" value="TreeGrafter"/>
</dbReference>
<dbReference type="AlphaFoldDB" id="A0A851LTR0"/>
<dbReference type="NCBIfam" id="TIGR01719">
    <property type="entry name" value="euk_UDPppase"/>
    <property type="match status" value="1"/>
</dbReference>
<dbReference type="GO" id="GO:0004850">
    <property type="term" value="F:uridine phosphorylase activity"/>
    <property type="evidence" value="ECO:0007669"/>
    <property type="project" value="UniProtKB-EC"/>
</dbReference>
<dbReference type="EC" id="2.4.2.3" evidence="4"/>
<comment type="pathway">
    <text evidence="4">Pyrimidine metabolism; UMP biosynthesis via salvage pathway; uracil from uridine (phosphorylase route): step 1/1.</text>
</comment>
<dbReference type="GO" id="GO:0005829">
    <property type="term" value="C:cytosol"/>
    <property type="evidence" value="ECO:0007669"/>
    <property type="project" value="TreeGrafter"/>
</dbReference>
<keyword evidence="7" id="KW-1185">Reference proteome</keyword>
<dbReference type="CDD" id="cd17763">
    <property type="entry name" value="UP_hUPP-like"/>
    <property type="match status" value="1"/>
</dbReference>
<protein>
    <recommendedName>
        <fullName evidence="4">Uridine phosphorylase</fullName>
        <ecNumber evidence="4">2.4.2.3</ecNumber>
    </recommendedName>
</protein>
<name>A0A851LTR0_CORCR</name>
<dbReference type="GO" id="GO:0044206">
    <property type="term" value="P:UMP salvage"/>
    <property type="evidence" value="ECO:0007669"/>
    <property type="project" value="UniProtKB-UniPathway"/>
</dbReference>
<comment type="catalytic activity">
    <reaction evidence="4">
        <text>uridine + phosphate = alpha-D-ribose 1-phosphate + uracil</text>
        <dbReference type="Rhea" id="RHEA:24388"/>
        <dbReference type="ChEBI" id="CHEBI:16704"/>
        <dbReference type="ChEBI" id="CHEBI:17568"/>
        <dbReference type="ChEBI" id="CHEBI:43474"/>
        <dbReference type="ChEBI" id="CHEBI:57720"/>
        <dbReference type="EC" id="2.4.2.3"/>
    </reaction>
</comment>
<evidence type="ECO:0000256" key="3">
    <source>
        <dbReference type="ARBA" id="ARBA00022679"/>
    </source>
</evidence>
<dbReference type="UniPathway" id="UPA00574">
    <property type="reaction ID" value="UER00633"/>
</dbReference>
<gene>
    <name evidence="6" type="primary">Upp1</name>
    <name evidence="6" type="ORF">CORCRI_R09660</name>
</gene>
<dbReference type="InterPro" id="IPR018016">
    <property type="entry name" value="Nucleoside_phosphorylase_CS"/>
</dbReference>
<dbReference type="Proteomes" id="UP000621168">
    <property type="component" value="Unassembled WGS sequence"/>
</dbReference>
<evidence type="ECO:0000259" key="5">
    <source>
        <dbReference type="Pfam" id="PF01048"/>
    </source>
</evidence>
<comment type="caution">
    <text evidence="6">The sequence shown here is derived from an EMBL/GenBank/DDBJ whole genome shotgun (WGS) entry which is preliminary data.</text>
</comment>
<organism evidence="6 7">
    <name type="scientific">Corythaeola cristata</name>
    <name type="common">Great blue turaco</name>
    <dbReference type="NCBI Taxonomy" id="103954"/>
    <lineage>
        <taxon>Eukaryota</taxon>
        <taxon>Metazoa</taxon>
        <taxon>Chordata</taxon>
        <taxon>Craniata</taxon>
        <taxon>Vertebrata</taxon>
        <taxon>Euteleostomi</taxon>
        <taxon>Archelosauria</taxon>
        <taxon>Archosauria</taxon>
        <taxon>Dinosauria</taxon>
        <taxon>Saurischia</taxon>
        <taxon>Theropoda</taxon>
        <taxon>Coelurosauria</taxon>
        <taxon>Aves</taxon>
        <taxon>Neognathae</taxon>
        <taxon>Neoaves</taxon>
        <taxon>Otidimorphae</taxon>
        <taxon>Musophagiformes</taxon>
        <taxon>Musophagidae</taxon>
        <taxon>Corythaeola</taxon>
    </lineage>
</organism>
<feature type="domain" description="Nucleoside phosphorylase" evidence="5">
    <location>
        <begin position="40"/>
        <end position="203"/>
    </location>
</feature>